<dbReference type="GO" id="GO:0005829">
    <property type="term" value="C:cytosol"/>
    <property type="evidence" value="ECO:0007669"/>
    <property type="project" value="TreeGrafter"/>
</dbReference>
<dbReference type="GO" id="GO:0009052">
    <property type="term" value="P:pentose-phosphate shunt, non-oxidative branch"/>
    <property type="evidence" value="ECO:0007669"/>
    <property type="project" value="UniProtKB-UniRule"/>
</dbReference>
<dbReference type="PANTHER" id="PTHR11934:SF0">
    <property type="entry name" value="RIBOSE-5-PHOSPHATE ISOMERASE"/>
    <property type="match status" value="1"/>
</dbReference>
<dbReference type="InterPro" id="IPR020672">
    <property type="entry name" value="Ribose5P_isomerase_typA_subgr"/>
</dbReference>
<dbReference type="Gene3D" id="3.40.50.1360">
    <property type="match status" value="1"/>
</dbReference>
<keyword evidence="2 3" id="KW-0413">Isomerase</keyword>
<dbReference type="Gene3D" id="3.30.70.260">
    <property type="match status" value="1"/>
</dbReference>
<accession>A0A5J4KPU7</accession>
<organism evidence="4 5">
    <name type="scientific">Dictyobacter vulcani</name>
    <dbReference type="NCBI Taxonomy" id="2607529"/>
    <lineage>
        <taxon>Bacteria</taxon>
        <taxon>Bacillati</taxon>
        <taxon>Chloroflexota</taxon>
        <taxon>Ktedonobacteria</taxon>
        <taxon>Ktedonobacterales</taxon>
        <taxon>Dictyobacteraceae</taxon>
        <taxon>Dictyobacter</taxon>
    </lineage>
</organism>
<reference evidence="4 5" key="1">
    <citation type="submission" date="2019-10" db="EMBL/GenBank/DDBJ databases">
        <title>Dictyobacter vulcani sp. nov., within the class Ktedonobacteria, isolated from soil of volcanic Mt. Zao.</title>
        <authorList>
            <person name="Zheng Y."/>
            <person name="Wang C.M."/>
            <person name="Sakai Y."/>
            <person name="Abe K."/>
            <person name="Yokota A."/>
            <person name="Yabe S."/>
        </authorList>
    </citation>
    <scope>NUCLEOTIDE SEQUENCE [LARGE SCALE GENOMIC DNA]</scope>
    <source>
        <strain evidence="4 5">W12</strain>
    </source>
</reference>
<evidence type="ECO:0000313" key="4">
    <source>
        <dbReference type="EMBL" id="GER89212.1"/>
    </source>
</evidence>
<comment type="function">
    <text evidence="3">Catalyzes the reversible conversion of ribose-5-phosphate to ribulose 5-phosphate.</text>
</comment>
<dbReference type="Pfam" id="PF06026">
    <property type="entry name" value="Rib_5-P_isom_A"/>
    <property type="match status" value="1"/>
</dbReference>
<feature type="binding site" evidence="3">
    <location>
        <position position="129"/>
    </location>
    <ligand>
        <name>substrate</name>
    </ligand>
</feature>
<evidence type="ECO:0000256" key="3">
    <source>
        <dbReference type="HAMAP-Rule" id="MF_00170"/>
    </source>
</evidence>
<dbReference type="InterPro" id="IPR004788">
    <property type="entry name" value="Ribose5P_isomerase_type_A"/>
</dbReference>
<dbReference type="SUPFAM" id="SSF75445">
    <property type="entry name" value="D-ribose-5-phosphate isomerase (RpiA), lid domain"/>
    <property type="match status" value="1"/>
</dbReference>
<dbReference type="GO" id="GO:0006014">
    <property type="term" value="P:D-ribose metabolic process"/>
    <property type="evidence" value="ECO:0007669"/>
    <property type="project" value="TreeGrafter"/>
</dbReference>
<sequence length="232" mass="24449">MTAAINPQDAWKQMAGVAAAELIKDGMVVGLGTGSTASFFVQALGLRIQQGLQIVGAVSSSQVTQTLAASLGIPLTDLDTHPELDMYVDGADEIDPKLCLIKGAGGALLREKIVASAAKRFVVVADPTKRVEQLGHHYPLPVEVVPLAITPVSRKIAQLGARVKLRQTGATPFITDNHNFILDCTFPQGISNPAELDAQLHRIVGLVETGLFINMASQAILGGPDGVQVFQP</sequence>
<dbReference type="RefSeq" id="WP_151757000.1">
    <property type="nucleotide sequence ID" value="NZ_BKZW01000001.1"/>
</dbReference>
<gene>
    <name evidence="3 4" type="primary">rpiA</name>
    <name evidence="4" type="ORF">KDW_33740</name>
</gene>
<feature type="binding site" evidence="3">
    <location>
        <begin position="89"/>
        <end position="92"/>
    </location>
    <ligand>
        <name>substrate</name>
    </ligand>
</feature>
<dbReference type="EMBL" id="BKZW01000001">
    <property type="protein sequence ID" value="GER89212.1"/>
    <property type="molecule type" value="Genomic_DNA"/>
</dbReference>
<dbReference type="InterPro" id="IPR037171">
    <property type="entry name" value="NagB/RpiA_transferase-like"/>
</dbReference>
<comment type="similarity">
    <text evidence="3">Belongs to the ribose 5-phosphate isomerase family.</text>
</comment>
<protein>
    <recommendedName>
        <fullName evidence="3">Ribose-5-phosphate isomerase A</fullName>
        <ecNumber evidence="3">5.3.1.6</ecNumber>
    </recommendedName>
    <alternativeName>
        <fullName evidence="3">Phosphoriboisomerase A</fullName>
        <shortName evidence="3">PRI</shortName>
    </alternativeName>
</protein>
<comment type="caution">
    <text evidence="4">The sequence shown here is derived from an EMBL/GenBank/DDBJ whole genome shotgun (WGS) entry which is preliminary data.</text>
</comment>
<name>A0A5J4KPU7_9CHLR</name>
<dbReference type="HAMAP" id="MF_00170">
    <property type="entry name" value="Rib_5P_isom_A"/>
    <property type="match status" value="1"/>
</dbReference>
<dbReference type="CDD" id="cd01398">
    <property type="entry name" value="RPI_A"/>
    <property type="match status" value="1"/>
</dbReference>
<dbReference type="GO" id="GO:0004751">
    <property type="term" value="F:ribose-5-phosphate isomerase activity"/>
    <property type="evidence" value="ECO:0007669"/>
    <property type="project" value="UniProtKB-UniRule"/>
</dbReference>
<dbReference type="NCBIfam" id="NF001924">
    <property type="entry name" value="PRK00702.1"/>
    <property type="match status" value="1"/>
</dbReference>
<comment type="subunit">
    <text evidence="3">Homodimer.</text>
</comment>
<proteinExistence type="inferred from homology"/>
<keyword evidence="5" id="KW-1185">Reference proteome</keyword>
<dbReference type="Proteomes" id="UP000326912">
    <property type="component" value="Unassembled WGS sequence"/>
</dbReference>
<evidence type="ECO:0000313" key="5">
    <source>
        <dbReference type="Proteomes" id="UP000326912"/>
    </source>
</evidence>
<dbReference type="SUPFAM" id="SSF100950">
    <property type="entry name" value="NagB/RpiA/CoA transferase-like"/>
    <property type="match status" value="1"/>
</dbReference>
<dbReference type="FunFam" id="3.40.50.1360:FF:000001">
    <property type="entry name" value="Ribose-5-phosphate isomerase A"/>
    <property type="match status" value="1"/>
</dbReference>
<feature type="binding site" evidence="3">
    <location>
        <begin position="33"/>
        <end position="36"/>
    </location>
    <ligand>
        <name>substrate</name>
    </ligand>
</feature>
<feature type="binding site" evidence="3">
    <location>
        <begin position="102"/>
        <end position="105"/>
    </location>
    <ligand>
        <name>substrate</name>
    </ligand>
</feature>
<dbReference type="NCBIfam" id="TIGR00021">
    <property type="entry name" value="rpiA"/>
    <property type="match status" value="1"/>
</dbReference>
<dbReference type="UniPathway" id="UPA00115">
    <property type="reaction ID" value="UER00412"/>
</dbReference>
<evidence type="ECO:0000256" key="1">
    <source>
        <dbReference type="ARBA" id="ARBA00001713"/>
    </source>
</evidence>
<comment type="catalytic activity">
    <reaction evidence="1 3">
        <text>aldehydo-D-ribose 5-phosphate = D-ribulose 5-phosphate</text>
        <dbReference type="Rhea" id="RHEA:14657"/>
        <dbReference type="ChEBI" id="CHEBI:58121"/>
        <dbReference type="ChEBI" id="CHEBI:58273"/>
        <dbReference type="EC" id="5.3.1.6"/>
    </reaction>
</comment>
<dbReference type="EC" id="5.3.1.6" evidence="3"/>
<feature type="active site" description="Proton acceptor" evidence="3">
    <location>
        <position position="111"/>
    </location>
</feature>
<dbReference type="AlphaFoldDB" id="A0A5J4KPU7"/>
<dbReference type="PANTHER" id="PTHR11934">
    <property type="entry name" value="RIBOSE-5-PHOSPHATE ISOMERASE"/>
    <property type="match status" value="1"/>
</dbReference>
<comment type="pathway">
    <text evidence="3">Carbohydrate degradation; pentose phosphate pathway; D-ribose 5-phosphate from D-ribulose 5-phosphate (non-oxidative stage): step 1/1.</text>
</comment>
<evidence type="ECO:0000256" key="2">
    <source>
        <dbReference type="ARBA" id="ARBA00023235"/>
    </source>
</evidence>